<dbReference type="InterPro" id="IPR036728">
    <property type="entry name" value="PBP_GOBP_sf"/>
</dbReference>
<feature type="chain" id="PRO_5014184372" evidence="5">
    <location>
        <begin position="17"/>
        <end position="149"/>
    </location>
</feature>
<dbReference type="Gene3D" id="1.10.238.20">
    <property type="entry name" value="Pheromone/general odorant binding protein domain"/>
    <property type="match status" value="1"/>
</dbReference>
<feature type="signal peptide" evidence="5">
    <location>
        <begin position="1"/>
        <end position="16"/>
    </location>
</feature>
<keyword evidence="3 5" id="KW-0732">Signal</keyword>
<dbReference type="GO" id="GO:0005615">
    <property type="term" value="C:extracellular space"/>
    <property type="evidence" value="ECO:0007669"/>
    <property type="project" value="TreeGrafter"/>
</dbReference>
<reference evidence="6" key="1">
    <citation type="journal article" date="2017" name="Sci. Rep.">
        <title>Antennal transcriptome analysis and expression profiles of olfactory genes in Anoplophora chinensis.</title>
        <authorList>
            <person name="Wang J."/>
            <person name="Hu P."/>
            <person name="Gao P."/>
            <person name="Tao J."/>
            <person name="Luo Y."/>
        </authorList>
    </citation>
    <scope>NUCLEOTIDE SEQUENCE</scope>
</reference>
<dbReference type="GO" id="GO:0007608">
    <property type="term" value="P:sensory perception of smell"/>
    <property type="evidence" value="ECO:0007669"/>
    <property type="project" value="TreeGrafter"/>
</dbReference>
<organism evidence="6">
    <name type="scientific">Anoplophora chinensis</name>
    <name type="common">Citrus longhorn beetle</name>
    <dbReference type="NCBI Taxonomy" id="217632"/>
    <lineage>
        <taxon>Eukaryota</taxon>
        <taxon>Metazoa</taxon>
        <taxon>Ecdysozoa</taxon>
        <taxon>Arthropoda</taxon>
        <taxon>Hexapoda</taxon>
        <taxon>Insecta</taxon>
        <taxon>Pterygota</taxon>
        <taxon>Neoptera</taxon>
        <taxon>Endopterygota</taxon>
        <taxon>Coleoptera</taxon>
        <taxon>Polyphaga</taxon>
        <taxon>Cucujiformia</taxon>
        <taxon>Chrysomeloidea</taxon>
        <taxon>Cerambycidae</taxon>
        <taxon>Lamiinae</taxon>
        <taxon>Lamiini</taxon>
        <taxon>Anoplophora</taxon>
    </lineage>
</organism>
<dbReference type="EMBL" id="MF975384">
    <property type="protein sequence ID" value="AUF72960.1"/>
    <property type="molecule type" value="mRNA"/>
</dbReference>
<keyword evidence="2" id="KW-0964">Secreted</keyword>
<evidence type="ECO:0000313" key="6">
    <source>
        <dbReference type="EMBL" id="AUF72960.1"/>
    </source>
</evidence>
<dbReference type="PANTHER" id="PTHR11857">
    <property type="entry name" value="ODORANT BINDING PROTEIN-RELATED"/>
    <property type="match status" value="1"/>
</dbReference>
<dbReference type="SMART" id="SM00708">
    <property type="entry name" value="PhBP"/>
    <property type="match status" value="1"/>
</dbReference>
<protein>
    <submittedName>
        <fullName evidence="6">Odorant-binding protein</fullName>
    </submittedName>
</protein>
<dbReference type="Pfam" id="PF01395">
    <property type="entry name" value="PBP_GOBP"/>
    <property type="match status" value="1"/>
</dbReference>
<comment type="subcellular location">
    <subcellularLocation>
        <location evidence="1">Secreted</location>
    </subcellularLocation>
</comment>
<name>A0A2H4ZB27_ANOCN</name>
<keyword evidence="4" id="KW-1015">Disulfide bond</keyword>
<dbReference type="AlphaFoldDB" id="A0A2H4ZB27"/>
<dbReference type="SUPFAM" id="SSF47565">
    <property type="entry name" value="Insect pheromone/odorant-binding proteins"/>
    <property type="match status" value="1"/>
</dbReference>
<dbReference type="GO" id="GO:0005549">
    <property type="term" value="F:odorant binding"/>
    <property type="evidence" value="ECO:0007669"/>
    <property type="project" value="InterPro"/>
</dbReference>
<evidence type="ECO:0000256" key="3">
    <source>
        <dbReference type="ARBA" id="ARBA00022729"/>
    </source>
</evidence>
<dbReference type="CDD" id="cd23992">
    <property type="entry name" value="PBP_GOBP"/>
    <property type="match status" value="1"/>
</dbReference>
<dbReference type="InterPro" id="IPR006170">
    <property type="entry name" value="PBP/GOBP"/>
</dbReference>
<accession>A0A2H4ZB27</accession>
<evidence type="ECO:0000256" key="2">
    <source>
        <dbReference type="ARBA" id="ARBA00022525"/>
    </source>
</evidence>
<evidence type="ECO:0000256" key="4">
    <source>
        <dbReference type="ARBA" id="ARBA00023157"/>
    </source>
</evidence>
<dbReference type="FunFam" id="1.10.238.20:FF:000006">
    <property type="entry name" value="Odorant binding protein 15"/>
    <property type="match status" value="1"/>
</dbReference>
<evidence type="ECO:0000256" key="5">
    <source>
        <dbReference type="SAM" id="SignalP"/>
    </source>
</evidence>
<sequence length="149" mass="16719">MKFLVVLACFIVLSSSLDQDFKEKFMQQMEEYGTKCIDEVHATDADIAELVAHKVPPTSHEAKCLIFCIHKSFKMMTEDGNPNTEGVLQLMAPLKETDSDIYEKFLKIAEKCSNSLEKDDDHCVTASNWAACGINEAKAMGMPDDLFQM</sequence>
<evidence type="ECO:0000256" key="1">
    <source>
        <dbReference type="ARBA" id="ARBA00004613"/>
    </source>
</evidence>
<dbReference type="PANTHER" id="PTHR11857:SF42">
    <property type="entry name" value="GENERAL ODORANT-BINDING PROTEIN 19D-RELATED"/>
    <property type="match status" value="1"/>
</dbReference>
<proteinExistence type="evidence at transcript level"/>